<evidence type="ECO:0000256" key="8">
    <source>
        <dbReference type="ARBA" id="ARBA00022927"/>
    </source>
</evidence>
<dbReference type="InterPro" id="IPR029046">
    <property type="entry name" value="LolA/LolB/LppX"/>
</dbReference>
<keyword evidence="12" id="KW-1185">Reference proteome</keyword>
<dbReference type="Pfam" id="PF03548">
    <property type="entry name" value="LolA"/>
    <property type="match status" value="1"/>
</dbReference>
<evidence type="ECO:0000256" key="3">
    <source>
        <dbReference type="ARBA" id="ARBA00011245"/>
    </source>
</evidence>
<evidence type="ECO:0000256" key="2">
    <source>
        <dbReference type="ARBA" id="ARBA00007615"/>
    </source>
</evidence>
<evidence type="ECO:0000256" key="6">
    <source>
        <dbReference type="ARBA" id="ARBA00022729"/>
    </source>
</evidence>
<comment type="function">
    <text evidence="10">Participates in the translocation of lipoproteins from the inner membrane to the outer membrane. Only forms a complex with a lipoprotein if the residue after the N-terminal Cys is not an aspartate (The Asp acts as a targeting signal to indicate that the lipoprotein should stay in the inner membrane).</text>
</comment>
<keyword evidence="5 10" id="KW-0813">Transport</keyword>
<evidence type="ECO:0000256" key="7">
    <source>
        <dbReference type="ARBA" id="ARBA00022764"/>
    </source>
</evidence>
<dbReference type="HAMAP" id="MF_00240">
    <property type="entry name" value="LolA"/>
    <property type="match status" value="1"/>
</dbReference>
<keyword evidence="11" id="KW-0449">Lipoprotein</keyword>
<dbReference type="PANTHER" id="PTHR35869:SF1">
    <property type="entry name" value="OUTER-MEMBRANE LIPOPROTEIN CARRIER PROTEIN"/>
    <property type="match status" value="1"/>
</dbReference>
<comment type="subcellular location">
    <subcellularLocation>
        <location evidence="1 10">Periplasm</location>
    </subcellularLocation>
</comment>
<evidence type="ECO:0000256" key="5">
    <source>
        <dbReference type="ARBA" id="ARBA00022448"/>
    </source>
</evidence>
<evidence type="ECO:0000256" key="10">
    <source>
        <dbReference type="HAMAP-Rule" id="MF_00240"/>
    </source>
</evidence>
<proteinExistence type="inferred from homology"/>
<dbReference type="RefSeq" id="WP_380820541.1">
    <property type="nucleotide sequence ID" value="NZ_JBHTJN010000011.1"/>
</dbReference>
<comment type="caution">
    <text evidence="11">The sequence shown here is derived from an EMBL/GenBank/DDBJ whole genome shotgun (WGS) entry which is preliminary data.</text>
</comment>
<keyword evidence="9 10" id="KW-0143">Chaperone</keyword>
<dbReference type="InterPro" id="IPR004564">
    <property type="entry name" value="OM_lipoprot_carrier_LolA-like"/>
</dbReference>
<gene>
    <name evidence="10 11" type="primary">lolA</name>
    <name evidence="11" type="ORF">ACFQ02_05935</name>
</gene>
<evidence type="ECO:0000256" key="1">
    <source>
        <dbReference type="ARBA" id="ARBA00004418"/>
    </source>
</evidence>
<name>A0ABW3I8W7_9PAST</name>
<feature type="chain" id="PRO_5044915819" description="Outer-membrane lipoprotein carrier protein" evidence="10">
    <location>
        <begin position="22"/>
        <end position="204"/>
    </location>
</feature>
<dbReference type="Proteomes" id="UP001596996">
    <property type="component" value="Unassembled WGS sequence"/>
</dbReference>
<dbReference type="InterPro" id="IPR018323">
    <property type="entry name" value="OM_lipoprot_carrier_LolA_Pbac"/>
</dbReference>
<evidence type="ECO:0000313" key="12">
    <source>
        <dbReference type="Proteomes" id="UP001596996"/>
    </source>
</evidence>
<dbReference type="CDD" id="cd16325">
    <property type="entry name" value="LolA"/>
    <property type="match status" value="1"/>
</dbReference>
<accession>A0ABW3I8W7</accession>
<evidence type="ECO:0000256" key="9">
    <source>
        <dbReference type="ARBA" id="ARBA00023186"/>
    </source>
</evidence>
<sequence length="204" mass="23738" precursor="true">MKLIIKLTALFLFFFSSNIFADATIELQNRLAKTTKLKADYTQKISNSSGKEIQQGSGKFYIKRPNLFRMDNQSPQQNYIISDGKNLWFYDPFVEQVTVNDLTKSINNTPFILLTGNDRTYWQYYAVKQQGDNFTLTPTSDKSNIKQFTIRIDKDGMLKNFSTIEKDGQVNLYILRNITNQNIQEQLFQFVVPKGVEVDDQRKK</sequence>
<protein>
    <recommendedName>
        <fullName evidence="4 10">Outer-membrane lipoprotein carrier protein</fullName>
    </recommendedName>
</protein>
<keyword evidence="6 10" id="KW-0732">Signal</keyword>
<organism evidence="11 12">
    <name type="scientific">Seminibacterium arietis</name>
    <dbReference type="NCBI Taxonomy" id="1173502"/>
    <lineage>
        <taxon>Bacteria</taxon>
        <taxon>Pseudomonadati</taxon>
        <taxon>Pseudomonadota</taxon>
        <taxon>Gammaproteobacteria</taxon>
        <taxon>Pasteurellales</taxon>
        <taxon>Pasteurellaceae</taxon>
        <taxon>Seminibacterium</taxon>
    </lineage>
</organism>
<comment type="similarity">
    <text evidence="2 10">Belongs to the LolA family.</text>
</comment>
<evidence type="ECO:0000313" key="11">
    <source>
        <dbReference type="EMBL" id="MFD0966385.1"/>
    </source>
</evidence>
<comment type="subunit">
    <text evidence="3 10">Monomer.</text>
</comment>
<dbReference type="Gene3D" id="2.50.20.10">
    <property type="entry name" value="Lipoprotein localisation LolA/LolB/LppX"/>
    <property type="match status" value="1"/>
</dbReference>
<dbReference type="PANTHER" id="PTHR35869">
    <property type="entry name" value="OUTER-MEMBRANE LIPOPROTEIN CARRIER PROTEIN"/>
    <property type="match status" value="1"/>
</dbReference>
<feature type="signal peptide" evidence="10">
    <location>
        <begin position="1"/>
        <end position="21"/>
    </location>
</feature>
<evidence type="ECO:0000256" key="4">
    <source>
        <dbReference type="ARBA" id="ARBA00014035"/>
    </source>
</evidence>
<reference evidence="12" key="1">
    <citation type="journal article" date="2019" name="Int. J. Syst. Evol. Microbiol.">
        <title>The Global Catalogue of Microorganisms (GCM) 10K type strain sequencing project: providing services to taxonomists for standard genome sequencing and annotation.</title>
        <authorList>
            <consortium name="The Broad Institute Genomics Platform"/>
            <consortium name="The Broad Institute Genome Sequencing Center for Infectious Disease"/>
            <person name="Wu L."/>
            <person name="Ma J."/>
        </authorList>
    </citation>
    <scope>NUCLEOTIDE SEQUENCE [LARGE SCALE GENOMIC DNA]</scope>
    <source>
        <strain evidence="12">CCUG 61707</strain>
    </source>
</reference>
<dbReference type="EMBL" id="JBHTJN010000011">
    <property type="protein sequence ID" value="MFD0966385.1"/>
    <property type="molecule type" value="Genomic_DNA"/>
</dbReference>
<dbReference type="NCBIfam" id="TIGR00547">
    <property type="entry name" value="lolA"/>
    <property type="match status" value="1"/>
</dbReference>
<keyword evidence="8 10" id="KW-0653">Protein transport</keyword>
<dbReference type="SUPFAM" id="SSF89392">
    <property type="entry name" value="Prokaryotic lipoproteins and lipoprotein localization factors"/>
    <property type="match status" value="1"/>
</dbReference>
<keyword evidence="7 10" id="KW-0574">Periplasm</keyword>